<evidence type="ECO:0000256" key="10">
    <source>
        <dbReference type="PIRNR" id="PIRNR006609"/>
    </source>
</evidence>
<evidence type="ECO:0000256" key="8">
    <source>
        <dbReference type="ARBA" id="ARBA00023274"/>
    </source>
</evidence>
<dbReference type="InterPro" id="IPR001163">
    <property type="entry name" value="Sm_dom_euk/arc"/>
</dbReference>
<protein>
    <recommendedName>
        <fullName evidence="9">Sm protein F</fullName>
    </recommendedName>
</protein>
<evidence type="ECO:0000256" key="6">
    <source>
        <dbReference type="ARBA" id="ARBA00023187"/>
    </source>
</evidence>
<comment type="caution">
    <text evidence="12">The sequence shown here is derived from an EMBL/GenBank/DDBJ whole genome shotgun (WGS) entry which is preliminary data.</text>
</comment>
<dbReference type="GO" id="GO:0071013">
    <property type="term" value="C:catalytic step 2 spliceosome"/>
    <property type="evidence" value="ECO:0007669"/>
    <property type="project" value="TreeGrafter"/>
</dbReference>
<keyword evidence="3 10" id="KW-0507">mRNA processing</keyword>
<comment type="subcellular location">
    <subcellularLocation>
        <location evidence="1 10">Nucleus</location>
    </subcellularLocation>
</comment>
<sequence length="87" mass="9879">MSGIAPVNPKPFLQELTGKIVNVRLKWGLEYRGFLVSTDSYMNLQLNQAEEIENGKSNGALGEIFIRCNNVLFIRESKEQTTKMDED</sequence>
<proteinExistence type="inferred from homology"/>
<dbReference type="AlphaFoldDB" id="A0A1Y1UPX4"/>
<keyword evidence="8 10" id="KW-0687">Ribonucleoprotein</keyword>
<gene>
    <name evidence="12" type="ORF">BD324DRAFT_616182</name>
</gene>
<evidence type="ECO:0000256" key="4">
    <source>
        <dbReference type="ARBA" id="ARBA00022728"/>
    </source>
</evidence>
<dbReference type="FunCoup" id="A0A1Y1UPX4">
    <property type="interactions" value="379"/>
</dbReference>
<evidence type="ECO:0000313" key="13">
    <source>
        <dbReference type="Proteomes" id="UP000193218"/>
    </source>
</evidence>
<dbReference type="GO" id="GO:0000398">
    <property type="term" value="P:mRNA splicing, via spliceosome"/>
    <property type="evidence" value="ECO:0007669"/>
    <property type="project" value="InterPro"/>
</dbReference>
<dbReference type="RefSeq" id="XP_021873866.1">
    <property type="nucleotide sequence ID" value="XM_022014803.1"/>
</dbReference>
<dbReference type="Pfam" id="PF01423">
    <property type="entry name" value="LSM"/>
    <property type="match status" value="1"/>
</dbReference>
<dbReference type="OrthoDB" id="409625at2759"/>
<keyword evidence="6 10" id="KW-0508">mRNA splicing</keyword>
<evidence type="ECO:0000313" key="12">
    <source>
        <dbReference type="EMBL" id="ORX40081.1"/>
    </source>
</evidence>
<dbReference type="PANTHER" id="PTHR11021:SF0">
    <property type="entry name" value="SMALL NUCLEAR RIBONUCLEOPROTEIN F"/>
    <property type="match status" value="1"/>
</dbReference>
<dbReference type="InParanoid" id="A0A1Y1UPX4"/>
<dbReference type="Gene3D" id="2.30.30.100">
    <property type="match status" value="1"/>
</dbReference>
<dbReference type="GO" id="GO:0003723">
    <property type="term" value="F:RNA binding"/>
    <property type="evidence" value="ECO:0007669"/>
    <property type="project" value="UniProtKB-UniRule"/>
</dbReference>
<dbReference type="GO" id="GO:0034715">
    <property type="term" value="C:pICln-Sm protein complex"/>
    <property type="evidence" value="ECO:0007669"/>
    <property type="project" value="TreeGrafter"/>
</dbReference>
<evidence type="ECO:0000259" key="11">
    <source>
        <dbReference type="PROSITE" id="PS52002"/>
    </source>
</evidence>
<dbReference type="PIRSF" id="PIRSF006609">
    <property type="entry name" value="snRNP_SmF"/>
    <property type="match status" value="1"/>
</dbReference>
<organism evidence="12 13">
    <name type="scientific">Kockovaella imperatae</name>
    <dbReference type="NCBI Taxonomy" id="4999"/>
    <lineage>
        <taxon>Eukaryota</taxon>
        <taxon>Fungi</taxon>
        <taxon>Dikarya</taxon>
        <taxon>Basidiomycota</taxon>
        <taxon>Agaricomycotina</taxon>
        <taxon>Tremellomycetes</taxon>
        <taxon>Tremellales</taxon>
        <taxon>Cuniculitremaceae</taxon>
        <taxon>Kockovaella</taxon>
    </lineage>
</organism>
<keyword evidence="4 10" id="KW-0747">Spliceosome</keyword>
<feature type="domain" description="Sm" evidence="11">
    <location>
        <begin position="8"/>
        <end position="80"/>
    </location>
</feature>
<dbReference type="InterPro" id="IPR016487">
    <property type="entry name" value="Lsm6/sSmF"/>
</dbReference>
<dbReference type="Proteomes" id="UP000193218">
    <property type="component" value="Unassembled WGS sequence"/>
</dbReference>
<dbReference type="SMART" id="SM00651">
    <property type="entry name" value="Sm"/>
    <property type="match status" value="1"/>
</dbReference>
<dbReference type="PROSITE" id="PS52002">
    <property type="entry name" value="SM"/>
    <property type="match status" value="1"/>
</dbReference>
<name>A0A1Y1UPX4_9TREE</name>
<dbReference type="SUPFAM" id="SSF50182">
    <property type="entry name" value="Sm-like ribonucleoproteins"/>
    <property type="match status" value="1"/>
</dbReference>
<dbReference type="PANTHER" id="PTHR11021">
    <property type="entry name" value="SMALL NUCLEAR RIBONUCLEOPROTEIN F SNRNP-F"/>
    <property type="match status" value="1"/>
</dbReference>
<evidence type="ECO:0000256" key="5">
    <source>
        <dbReference type="ARBA" id="ARBA00022884"/>
    </source>
</evidence>
<evidence type="ECO:0000256" key="2">
    <source>
        <dbReference type="ARBA" id="ARBA00007927"/>
    </source>
</evidence>
<dbReference type="InterPro" id="IPR010920">
    <property type="entry name" value="LSM_dom_sf"/>
</dbReference>
<dbReference type="InterPro" id="IPR034100">
    <property type="entry name" value="Sm_F"/>
</dbReference>
<keyword evidence="13" id="KW-1185">Reference proteome</keyword>
<keyword evidence="5 10" id="KW-0694">RNA-binding</keyword>
<keyword evidence="7 10" id="KW-0539">Nucleus</keyword>
<dbReference type="GO" id="GO:0005685">
    <property type="term" value="C:U1 snRNP"/>
    <property type="evidence" value="ECO:0007669"/>
    <property type="project" value="TreeGrafter"/>
</dbReference>
<dbReference type="InterPro" id="IPR047575">
    <property type="entry name" value="Sm"/>
</dbReference>
<accession>A0A1Y1UPX4</accession>
<evidence type="ECO:0000256" key="7">
    <source>
        <dbReference type="ARBA" id="ARBA00023242"/>
    </source>
</evidence>
<comment type="similarity">
    <text evidence="2 10">Belongs to the snRNP Sm proteins family. SmF/LSm6 subfamily.</text>
</comment>
<evidence type="ECO:0000256" key="1">
    <source>
        <dbReference type="ARBA" id="ARBA00004123"/>
    </source>
</evidence>
<evidence type="ECO:0000256" key="9">
    <source>
        <dbReference type="ARBA" id="ARBA00030144"/>
    </source>
</evidence>
<dbReference type="STRING" id="4999.A0A1Y1UPX4"/>
<reference evidence="12 13" key="1">
    <citation type="submission" date="2017-03" db="EMBL/GenBank/DDBJ databases">
        <title>Widespread Adenine N6-methylation of Active Genes in Fungi.</title>
        <authorList>
            <consortium name="DOE Joint Genome Institute"/>
            <person name="Mondo S.J."/>
            <person name="Dannebaum R.O."/>
            <person name="Kuo R.C."/>
            <person name="Louie K.B."/>
            <person name="Bewick A.J."/>
            <person name="Labutti K."/>
            <person name="Haridas S."/>
            <person name="Kuo A."/>
            <person name="Salamov A."/>
            <person name="Ahrendt S.R."/>
            <person name="Lau R."/>
            <person name="Bowen B.P."/>
            <person name="Lipzen A."/>
            <person name="Sullivan W."/>
            <person name="Andreopoulos W.B."/>
            <person name="Clum A."/>
            <person name="Lindquist E."/>
            <person name="Daum C."/>
            <person name="Northen T.R."/>
            <person name="Ramamoorthy G."/>
            <person name="Schmitz R.J."/>
            <person name="Gryganskyi A."/>
            <person name="Culley D."/>
            <person name="Magnuson J."/>
            <person name="James T.Y."/>
            <person name="O'Malley M.A."/>
            <person name="Stajich J.E."/>
            <person name="Spatafora J.W."/>
            <person name="Visel A."/>
            <person name="Grigoriev I.V."/>
        </authorList>
    </citation>
    <scope>NUCLEOTIDE SEQUENCE [LARGE SCALE GENOMIC DNA]</scope>
    <source>
        <strain evidence="12 13">NRRL Y-17943</strain>
    </source>
</reference>
<dbReference type="CDD" id="cd01722">
    <property type="entry name" value="Sm_F"/>
    <property type="match status" value="1"/>
</dbReference>
<evidence type="ECO:0000256" key="3">
    <source>
        <dbReference type="ARBA" id="ARBA00022664"/>
    </source>
</evidence>
<dbReference type="GeneID" id="33556611"/>
<dbReference type="EMBL" id="NBSH01000002">
    <property type="protein sequence ID" value="ORX40081.1"/>
    <property type="molecule type" value="Genomic_DNA"/>
</dbReference>